<sequence length="53" mass="6244">MYNVKLDPDDFNSTQMRTFSGDLVYAQNKRQQVVMAERLAVRHPSIFFASWHP</sequence>
<gene>
    <name evidence="1" type="ORF">QYT958_LOCUS45829</name>
</gene>
<dbReference type="Proteomes" id="UP000663848">
    <property type="component" value="Unassembled WGS sequence"/>
</dbReference>
<dbReference type="AlphaFoldDB" id="A0A822F2S0"/>
<evidence type="ECO:0000313" key="1">
    <source>
        <dbReference type="EMBL" id="CAF5117335.1"/>
    </source>
</evidence>
<organism evidence="1 2">
    <name type="scientific">Rotaria socialis</name>
    <dbReference type="NCBI Taxonomy" id="392032"/>
    <lineage>
        <taxon>Eukaryota</taxon>
        <taxon>Metazoa</taxon>
        <taxon>Spiralia</taxon>
        <taxon>Gnathifera</taxon>
        <taxon>Rotifera</taxon>
        <taxon>Eurotatoria</taxon>
        <taxon>Bdelloidea</taxon>
        <taxon>Philodinida</taxon>
        <taxon>Philodinidae</taxon>
        <taxon>Rotaria</taxon>
    </lineage>
</organism>
<accession>A0A822F2S0</accession>
<name>A0A822F2S0_9BILA</name>
<feature type="non-terminal residue" evidence="1">
    <location>
        <position position="53"/>
    </location>
</feature>
<evidence type="ECO:0000313" key="2">
    <source>
        <dbReference type="Proteomes" id="UP000663848"/>
    </source>
</evidence>
<proteinExistence type="predicted"/>
<comment type="caution">
    <text evidence="1">The sequence shown here is derived from an EMBL/GenBank/DDBJ whole genome shotgun (WGS) entry which is preliminary data.</text>
</comment>
<protein>
    <submittedName>
        <fullName evidence="1">Uncharacterized protein</fullName>
    </submittedName>
</protein>
<reference evidence="1" key="1">
    <citation type="submission" date="2021-02" db="EMBL/GenBank/DDBJ databases">
        <authorList>
            <person name="Nowell W R."/>
        </authorList>
    </citation>
    <scope>NUCLEOTIDE SEQUENCE</scope>
</reference>
<dbReference type="EMBL" id="CAJOBR010078426">
    <property type="protein sequence ID" value="CAF5117335.1"/>
    <property type="molecule type" value="Genomic_DNA"/>
</dbReference>